<dbReference type="InterPro" id="IPR000182">
    <property type="entry name" value="GNAT_dom"/>
</dbReference>
<sequence length="157" mass="17731">MRDEREADLSFLQALYASTRTEELAPVPWTADEKSRFLLQQFHLQRHHYRTHYAEAGFWLLVSSLGPHGRIYVHCSPGELRLMDIALMPDQRGRGIGTALIRALQGEARASGRRIGLHVEPGNPALDLYRRLGFGHGEVRGAYRFLQWPADAPSGLS</sequence>
<dbReference type="InterPro" id="IPR016181">
    <property type="entry name" value="Acyl_CoA_acyltransferase"/>
</dbReference>
<proteinExistence type="predicted"/>
<protein>
    <submittedName>
        <fullName evidence="2">GNAT family N-acetyltransferase</fullName>
    </submittedName>
</protein>
<name>A0ABT0GK95_9GAMM</name>
<dbReference type="Proteomes" id="UP001431449">
    <property type="component" value="Unassembled WGS sequence"/>
</dbReference>
<organism evidence="2 3">
    <name type="scientific">Pseudomarimonas salicorniae</name>
    <dbReference type="NCBI Taxonomy" id="2933270"/>
    <lineage>
        <taxon>Bacteria</taxon>
        <taxon>Pseudomonadati</taxon>
        <taxon>Pseudomonadota</taxon>
        <taxon>Gammaproteobacteria</taxon>
        <taxon>Lysobacterales</taxon>
        <taxon>Lysobacteraceae</taxon>
        <taxon>Pseudomarimonas</taxon>
    </lineage>
</organism>
<reference evidence="2" key="1">
    <citation type="submission" date="2022-04" db="EMBL/GenBank/DDBJ databases">
        <title>Lysobacter sp. CAU 1642 isolated from sea sand.</title>
        <authorList>
            <person name="Kim W."/>
        </authorList>
    </citation>
    <scope>NUCLEOTIDE SEQUENCE</scope>
    <source>
        <strain evidence="2">CAU 1642</strain>
    </source>
</reference>
<keyword evidence="3" id="KW-1185">Reference proteome</keyword>
<dbReference type="EMBL" id="JALNMH010000012">
    <property type="protein sequence ID" value="MCK7594967.1"/>
    <property type="molecule type" value="Genomic_DNA"/>
</dbReference>
<evidence type="ECO:0000259" key="1">
    <source>
        <dbReference type="PROSITE" id="PS51186"/>
    </source>
</evidence>
<dbReference type="PROSITE" id="PS51186">
    <property type="entry name" value="GNAT"/>
    <property type="match status" value="1"/>
</dbReference>
<evidence type="ECO:0000313" key="2">
    <source>
        <dbReference type="EMBL" id="MCK7594967.1"/>
    </source>
</evidence>
<accession>A0ABT0GK95</accession>
<comment type="caution">
    <text evidence="2">The sequence shown here is derived from an EMBL/GenBank/DDBJ whole genome shotgun (WGS) entry which is preliminary data.</text>
</comment>
<feature type="domain" description="N-acetyltransferase" evidence="1">
    <location>
        <begin position="1"/>
        <end position="151"/>
    </location>
</feature>
<dbReference type="Pfam" id="PF00583">
    <property type="entry name" value="Acetyltransf_1"/>
    <property type="match status" value="1"/>
</dbReference>
<evidence type="ECO:0000313" key="3">
    <source>
        <dbReference type="Proteomes" id="UP001431449"/>
    </source>
</evidence>
<dbReference type="CDD" id="cd04301">
    <property type="entry name" value="NAT_SF"/>
    <property type="match status" value="1"/>
</dbReference>
<gene>
    <name evidence="2" type="ORF">M0G41_14960</name>
</gene>
<dbReference type="SUPFAM" id="SSF55729">
    <property type="entry name" value="Acyl-CoA N-acyltransferases (Nat)"/>
    <property type="match status" value="1"/>
</dbReference>
<dbReference type="Gene3D" id="3.40.630.30">
    <property type="match status" value="1"/>
</dbReference>
<dbReference type="RefSeq" id="WP_248210674.1">
    <property type="nucleotide sequence ID" value="NZ_JALNMH010000012.1"/>
</dbReference>